<feature type="transmembrane region" description="Helical" evidence="1">
    <location>
        <begin position="12"/>
        <end position="35"/>
    </location>
</feature>
<dbReference type="AlphaFoldDB" id="A0A645EWJ8"/>
<comment type="caution">
    <text evidence="2">The sequence shown here is derived from an EMBL/GenBank/DDBJ whole genome shotgun (WGS) entry which is preliminary data.</text>
</comment>
<accession>A0A645EWJ8</accession>
<keyword evidence="1" id="KW-1133">Transmembrane helix</keyword>
<sequence length="76" mass="8217">MLEVHHGRLALPVFLVMVAELGVLVAPGIGLLVFAPEVMQGETCFLQLAADIGKKLSQLGQLIPALRIILQQDMLQ</sequence>
<proteinExistence type="predicted"/>
<evidence type="ECO:0000313" key="2">
    <source>
        <dbReference type="EMBL" id="MPN04834.1"/>
    </source>
</evidence>
<organism evidence="2">
    <name type="scientific">bioreactor metagenome</name>
    <dbReference type="NCBI Taxonomy" id="1076179"/>
    <lineage>
        <taxon>unclassified sequences</taxon>
        <taxon>metagenomes</taxon>
        <taxon>ecological metagenomes</taxon>
    </lineage>
</organism>
<gene>
    <name evidence="2" type="ORF">SDC9_152082</name>
</gene>
<keyword evidence="1" id="KW-0812">Transmembrane</keyword>
<evidence type="ECO:0000256" key="1">
    <source>
        <dbReference type="SAM" id="Phobius"/>
    </source>
</evidence>
<reference evidence="2" key="1">
    <citation type="submission" date="2019-08" db="EMBL/GenBank/DDBJ databases">
        <authorList>
            <person name="Kucharzyk K."/>
            <person name="Murdoch R.W."/>
            <person name="Higgins S."/>
            <person name="Loffler F."/>
        </authorList>
    </citation>
    <scope>NUCLEOTIDE SEQUENCE</scope>
</reference>
<dbReference type="EMBL" id="VSSQ01050752">
    <property type="protein sequence ID" value="MPN04834.1"/>
    <property type="molecule type" value="Genomic_DNA"/>
</dbReference>
<protein>
    <submittedName>
        <fullName evidence="2">Uncharacterized protein</fullName>
    </submittedName>
</protein>
<name>A0A645EWJ8_9ZZZZ</name>
<keyword evidence="1" id="KW-0472">Membrane</keyword>